<dbReference type="OrthoDB" id="605328at2759"/>
<name>A0A2U1P6D3_ARTAN</name>
<evidence type="ECO:0000313" key="2">
    <source>
        <dbReference type="EMBL" id="PWA81316.1"/>
    </source>
</evidence>
<dbReference type="PANTHER" id="PTHR35546">
    <property type="entry name" value="F-BOX PROTEIN INTERACTION DOMAIN PROTEIN-RELATED"/>
    <property type="match status" value="1"/>
</dbReference>
<dbReference type="STRING" id="35608.A0A2U1P6D3"/>
<organism evidence="2 3">
    <name type="scientific">Artemisia annua</name>
    <name type="common">Sweet wormwood</name>
    <dbReference type="NCBI Taxonomy" id="35608"/>
    <lineage>
        <taxon>Eukaryota</taxon>
        <taxon>Viridiplantae</taxon>
        <taxon>Streptophyta</taxon>
        <taxon>Embryophyta</taxon>
        <taxon>Tracheophyta</taxon>
        <taxon>Spermatophyta</taxon>
        <taxon>Magnoliopsida</taxon>
        <taxon>eudicotyledons</taxon>
        <taxon>Gunneridae</taxon>
        <taxon>Pentapetalae</taxon>
        <taxon>asterids</taxon>
        <taxon>campanulids</taxon>
        <taxon>Asterales</taxon>
        <taxon>Asteraceae</taxon>
        <taxon>Asteroideae</taxon>
        <taxon>Anthemideae</taxon>
        <taxon>Artemisiinae</taxon>
        <taxon>Artemisia</taxon>
    </lineage>
</organism>
<dbReference type="Pfam" id="PF07734">
    <property type="entry name" value="FBA_1"/>
    <property type="match status" value="1"/>
</dbReference>
<comment type="caution">
    <text evidence="2">The sequence shown here is derived from an EMBL/GenBank/DDBJ whole genome shotgun (WGS) entry which is preliminary data.</text>
</comment>
<feature type="domain" description="F-box associated beta-propeller type 1" evidence="1">
    <location>
        <begin position="73"/>
        <end position="200"/>
    </location>
</feature>
<gene>
    <name evidence="2" type="ORF">CTI12_AA188550</name>
</gene>
<evidence type="ECO:0000313" key="3">
    <source>
        <dbReference type="Proteomes" id="UP000245207"/>
    </source>
</evidence>
<reference evidence="2 3" key="1">
    <citation type="journal article" date="2018" name="Mol. Plant">
        <title>The genome of Artemisia annua provides insight into the evolution of Asteraceae family and artemisinin biosynthesis.</title>
        <authorList>
            <person name="Shen Q."/>
            <person name="Zhang L."/>
            <person name="Liao Z."/>
            <person name="Wang S."/>
            <person name="Yan T."/>
            <person name="Shi P."/>
            <person name="Liu M."/>
            <person name="Fu X."/>
            <person name="Pan Q."/>
            <person name="Wang Y."/>
            <person name="Lv Z."/>
            <person name="Lu X."/>
            <person name="Zhang F."/>
            <person name="Jiang W."/>
            <person name="Ma Y."/>
            <person name="Chen M."/>
            <person name="Hao X."/>
            <person name="Li L."/>
            <person name="Tang Y."/>
            <person name="Lv G."/>
            <person name="Zhou Y."/>
            <person name="Sun X."/>
            <person name="Brodelius P.E."/>
            <person name="Rose J.K.C."/>
            <person name="Tang K."/>
        </authorList>
    </citation>
    <scope>NUCLEOTIDE SEQUENCE [LARGE SCALE GENOMIC DNA]</scope>
    <source>
        <strain evidence="3">cv. Huhao1</strain>
        <tissue evidence="2">Leaf</tissue>
    </source>
</reference>
<dbReference type="PANTHER" id="PTHR35546:SF130">
    <property type="entry name" value="EXPRESSED PROTEIN"/>
    <property type="match status" value="1"/>
</dbReference>
<dbReference type="InterPro" id="IPR055290">
    <property type="entry name" value="At3g26010-like"/>
</dbReference>
<keyword evidence="3" id="KW-1185">Reference proteome</keyword>
<dbReference type="InterPro" id="IPR006527">
    <property type="entry name" value="F-box-assoc_dom_typ1"/>
</dbReference>
<evidence type="ECO:0000259" key="1">
    <source>
        <dbReference type="Pfam" id="PF07734"/>
    </source>
</evidence>
<dbReference type="AlphaFoldDB" id="A0A2U1P6D3"/>
<accession>A0A2U1P6D3</accession>
<protein>
    <submittedName>
        <fullName evidence="2">F-box protein</fullName>
    </submittedName>
</protein>
<sequence>MYMYIVDNSDMSRLQVLVPFTPPRNFIPPRGLFLQKISTNVTVSTPTEYDFVPFDSIKTPPFKKLEVHENGLNSDVIILHSSNGLMLCYSLHVSKEGEFNATYYVYNPTTKQVATLPTRQDCDSLQIRPSGVILIFDPLKSGHYRVVFVRGYNYSNDIYSIEIYSSETRIWKNLELTLDDDKIEFMCGVYWNGSIHWINKKGGIFGVPIDDEVRRLYEIDGEVSCLYEISTRIVIDQWDIKRHCCPLVESRDRLMFMDISSAVDMRFDVHEIDKDYSGMTLKYRVDLNPVMVGPMARCFSVFRVPCSCPKRTPVVNLFSVVA</sequence>
<dbReference type="EMBL" id="PKPP01001605">
    <property type="protein sequence ID" value="PWA81316.1"/>
    <property type="molecule type" value="Genomic_DNA"/>
</dbReference>
<proteinExistence type="predicted"/>
<dbReference type="Proteomes" id="UP000245207">
    <property type="component" value="Unassembled WGS sequence"/>
</dbReference>